<dbReference type="GO" id="GO:0008171">
    <property type="term" value="F:O-methyltransferase activity"/>
    <property type="evidence" value="ECO:0007669"/>
    <property type="project" value="InterPro"/>
</dbReference>
<evidence type="ECO:0000259" key="5">
    <source>
        <dbReference type="Pfam" id="PF00891"/>
    </source>
</evidence>
<sequence length="513" mass="56394">MEAKPLTKQANDDEYLRAKSEIWSYVFGFTPMAVVKCATELRIADTLESNGGSMTISDLSAALGCSTPILGRIMRYLAHRGFFKQTRKLDDPPEKIYYTQTALSRMLMKDSDDSMIAFIMFESNPVMLAPWHKLSARARKDGVGSAFEAAHGEDVWSYAAKNPEHSKLIDDAMSCHARVAVSEIVELYPAAFEGVHTLVDVGGGDGTTLRTLVKLCPWVRGINFDLRHVVSVAPQSVGVDHVEGDMFEKVPEADACFLMWVLHDWSDDECIQILRNCREAVPQDTGKVMIAEAVINEGGGKEEDEHMYADVRLALDMVMLAHTEKGYERTMKEWDHVIKAAGFTKYTVKHIHAIVSVIEADPNFSRKKKHQFLNPIRPTSSPAGLRPRNFVWSSATLAVRFAFLGGLRPSIPSSSGLLPSRMPWWSVDGGRCLAGVELVWCRRCVSAACVEAGSTVLPGFVFPSAETVVRPAGVALVAAADGFCGGRGRWCWYLGVVYGVESILFGFGSVASS</sequence>
<evidence type="ECO:0000256" key="4">
    <source>
        <dbReference type="ARBA" id="ARBA00034481"/>
    </source>
</evidence>
<dbReference type="OrthoDB" id="1606438at2759"/>
<dbReference type="Pfam" id="PF00891">
    <property type="entry name" value="Methyltransf_2"/>
    <property type="match status" value="1"/>
</dbReference>
<organism evidence="7 8">
    <name type="scientific">Striga hermonthica</name>
    <name type="common">Purple witchweed</name>
    <name type="synonym">Buchnera hermonthica</name>
    <dbReference type="NCBI Taxonomy" id="68872"/>
    <lineage>
        <taxon>Eukaryota</taxon>
        <taxon>Viridiplantae</taxon>
        <taxon>Streptophyta</taxon>
        <taxon>Embryophyta</taxon>
        <taxon>Tracheophyta</taxon>
        <taxon>Spermatophyta</taxon>
        <taxon>Magnoliopsida</taxon>
        <taxon>eudicotyledons</taxon>
        <taxon>Gunneridae</taxon>
        <taxon>Pentapetalae</taxon>
        <taxon>asterids</taxon>
        <taxon>lamiids</taxon>
        <taxon>Lamiales</taxon>
        <taxon>Orobanchaceae</taxon>
        <taxon>Buchnereae</taxon>
        <taxon>Striga</taxon>
    </lineage>
</organism>
<accession>A0A9N7MPP1</accession>
<keyword evidence="1" id="KW-0489">Methyltransferase</keyword>
<evidence type="ECO:0000256" key="3">
    <source>
        <dbReference type="ARBA" id="ARBA00022691"/>
    </source>
</evidence>
<comment type="similarity">
    <text evidence="4">Belongs to the class I-like SAM-binding methyltransferase superfamily. Cation-independent O-methyltransferase family. COMT subfamily.</text>
</comment>
<keyword evidence="2" id="KW-0808">Transferase</keyword>
<comment type="caution">
    <text evidence="7">The sequence shown here is derived from an EMBL/GenBank/DDBJ whole genome shotgun (WGS) entry which is preliminary data.</text>
</comment>
<dbReference type="Gene3D" id="1.10.10.10">
    <property type="entry name" value="Winged helix-like DNA-binding domain superfamily/Winged helix DNA-binding domain"/>
    <property type="match status" value="1"/>
</dbReference>
<dbReference type="PANTHER" id="PTHR11746">
    <property type="entry name" value="O-METHYLTRANSFERASE"/>
    <property type="match status" value="1"/>
</dbReference>
<dbReference type="SUPFAM" id="SSF53335">
    <property type="entry name" value="S-adenosyl-L-methionine-dependent methyltransferases"/>
    <property type="match status" value="1"/>
</dbReference>
<dbReference type="FunFam" id="3.40.50.150:FF:000294">
    <property type="entry name" value="O-methyltransferase family protein"/>
    <property type="match status" value="1"/>
</dbReference>
<dbReference type="InterPro" id="IPR016461">
    <property type="entry name" value="COMT-like"/>
</dbReference>
<dbReference type="Proteomes" id="UP001153555">
    <property type="component" value="Unassembled WGS sequence"/>
</dbReference>
<dbReference type="SUPFAM" id="SSF46785">
    <property type="entry name" value="Winged helix' DNA-binding domain"/>
    <property type="match status" value="1"/>
</dbReference>
<evidence type="ECO:0000256" key="1">
    <source>
        <dbReference type="ARBA" id="ARBA00022603"/>
    </source>
</evidence>
<feature type="domain" description="O-methyltransferase C-terminal" evidence="5">
    <location>
        <begin position="131"/>
        <end position="343"/>
    </location>
</feature>
<dbReference type="InterPro" id="IPR029063">
    <property type="entry name" value="SAM-dependent_MTases_sf"/>
</dbReference>
<reference evidence="7" key="1">
    <citation type="submission" date="2019-12" db="EMBL/GenBank/DDBJ databases">
        <authorList>
            <person name="Scholes J."/>
        </authorList>
    </citation>
    <scope>NUCLEOTIDE SEQUENCE</scope>
</reference>
<proteinExistence type="inferred from homology"/>
<dbReference type="InterPro" id="IPR036390">
    <property type="entry name" value="WH_DNA-bd_sf"/>
</dbReference>
<dbReference type="AlphaFoldDB" id="A0A9N7MPP1"/>
<feature type="domain" description="O-methyltransferase dimerisation" evidence="6">
    <location>
        <begin position="23"/>
        <end position="110"/>
    </location>
</feature>
<gene>
    <name evidence="7" type="ORF">SHERM_13484</name>
</gene>
<dbReference type="Pfam" id="PF08100">
    <property type="entry name" value="Dimerisation"/>
    <property type="match status" value="1"/>
</dbReference>
<dbReference type="InterPro" id="IPR036388">
    <property type="entry name" value="WH-like_DNA-bd_sf"/>
</dbReference>
<protein>
    <submittedName>
        <fullName evidence="7">O-methyltransferase family protein</fullName>
    </submittedName>
</protein>
<dbReference type="InterPro" id="IPR001077">
    <property type="entry name" value="COMT_C"/>
</dbReference>
<evidence type="ECO:0000313" key="8">
    <source>
        <dbReference type="Proteomes" id="UP001153555"/>
    </source>
</evidence>
<keyword evidence="8" id="KW-1185">Reference proteome</keyword>
<evidence type="ECO:0000259" key="6">
    <source>
        <dbReference type="Pfam" id="PF08100"/>
    </source>
</evidence>
<dbReference type="PROSITE" id="PS51683">
    <property type="entry name" value="SAM_OMT_II"/>
    <property type="match status" value="1"/>
</dbReference>
<dbReference type="Gene3D" id="3.40.50.150">
    <property type="entry name" value="Vaccinia Virus protein VP39"/>
    <property type="match status" value="1"/>
</dbReference>
<dbReference type="GO" id="GO:0046983">
    <property type="term" value="F:protein dimerization activity"/>
    <property type="evidence" value="ECO:0007669"/>
    <property type="project" value="InterPro"/>
</dbReference>
<dbReference type="GO" id="GO:0032259">
    <property type="term" value="P:methylation"/>
    <property type="evidence" value="ECO:0007669"/>
    <property type="project" value="UniProtKB-KW"/>
</dbReference>
<dbReference type="EMBL" id="CACSLK010011299">
    <property type="protein sequence ID" value="CAA0812925.1"/>
    <property type="molecule type" value="Genomic_DNA"/>
</dbReference>
<name>A0A9N7MPP1_STRHE</name>
<evidence type="ECO:0000313" key="7">
    <source>
        <dbReference type="EMBL" id="CAA0812925.1"/>
    </source>
</evidence>
<keyword evidence="3" id="KW-0949">S-adenosyl-L-methionine</keyword>
<dbReference type="InterPro" id="IPR012967">
    <property type="entry name" value="COMT_dimerisation"/>
</dbReference>
<evidence type="ECO:0000256" key="2">
    <source>
        <dbReference type="ARBA" id="ARBA00022679"/>
    </source>
</evidence>